<reference evidence="1 2" key="1">
    <citation type="submission" date="2023-07" db="EMBL/GenBank/DDBJ databases">
        <title>Sorghum-associated microbial communities from plants grown in Nebraska, USA.</title>
        <authorList>
            <person name="Schachtman D."/>
        </authorList>
    </citation>
    <scope>NUCLEOTIDE SEQUENCE [LARGE SCALE GENOMIC DNA]</scope>
    <source>
        <strain evidence="1 2">BE310</strain>
    </source>
</reference>
<organism evidence="1 2">
    <name type="scientific">Pelomonas aquatica</name>
    <dbReference type="NCBI Taxonomy" id="431058"/>
    <lineage>
        <taxon>Bacteria</taxon>
        <taxon>Pseudomonadati</taxon>
        <taxon>Pseudomonadota</taxon>
        <taxon>Betaproteobacteria</taxon>
        <taxon>Burkholderiales</taxon>
        <taxon>Sphaerotilaceae</taxon>
        <taxon>Roseateles</taxon>
    </lineage>
</organism>
<name>A0ABU1Z915_9BURK</name>
<accession>A0ABU1Z915</accession>
<gene>
    <name evidence="1" type="ORF">J2X16_002447</name>
</gene>
<sequence>MNAPQLGRGLVRHRRLRPREHAFVYASYFLWLPMRALRRAPAPALNRNGRHAWRHLLSFHDADHGAGGTDSLAWAEALLSAEGIADADGEIWLQTYPRVLGHVFKPVSFWFCERSDGSLAAVIVEVNNTFGERHCYLLRGPALAWGREQQAAKVFHVSPFCRVEGRYRFRFMRARDRVVARVDHDDAQGPLLHTSLAGQLQPLTAASARAAFFAMPALTLMVVARIHWQALKLAFKRLPFLSKPQPPERFVTR</sequence>
<proteinExistence type="predicted"/>
<dbReference type="EMBL" id="JAVDXQ010000003">
    <property type="protein sequence ID" value="MDR7297100.1"/>
    <property type="molecule type" value="Genomic_DNA"/>
</dbReference>
<dbReference type="PANTHER" id="PTHR33973">
    <property type="entry name" value="OS07G0153300 PROTEIN"/>
    <property type="match status" value="1"/>
</dbReference>
<protein>
    <submittedName>
        <fullName evidence="1">DUF1365 family protein</fullName>
    </submittedName>
</protein>
<dbReference type="InterPro" id="IPR010775">
    <property type="entry name" value="DUF1365"/>
</dbReference>
<dbReference type="Pfam" id="PF07103">
    <property type="entry name" value="DUF1365"/>
    <property type="match status" value="1"/>
</dbReference>
<dbReference type="PANTHER" id="PTHR33973:SF4">
    <property type="entry name" value="OS07G0153300 PROTEIN"/>
    <property type="match status" value="1"/>
</dbReference>
<keyword evidence="2" id="KW-1185">Reference proteome</keyword>
<dbReference type="RefSeq" id="WP_310344899.1">
    <property type="nucleotide sequence ID" value="NZ_JAVDXQ010000003.1"/>
</dbReference>
<dbReference type="Proteomes" id="UP001180536">
    <property type="component" value="Unassembled WGS sequence"/>
</dbReference>
<comment type="caution">
    <text evidence="1">The sequence shown here is derived from an EMBL/GenBank/DDBJ whole genome shotgun (WGS) entry which is preliminary data.</text>
</comment>
<evidence type="ECO:0000313" key="1">
    <source>
        <dbReference type="EMBL" id="MDR7297100.1"/>
    </source>
</evidence>
<evidence type="ECO:0000313" key="2">
    <source>
        <dbReference type="Proteomes" id="UP001180536"/>
    </source>
</evidence>